<dbReference type="Proteomes" id="UP001165060">
    <property type="component" value="Unassembled WGS sequence"/>
</dbReference>
<keyword evidence="3" id="KW-1185">Reference proteome</keyword>
<evidence type="ECO:0000256" key="1">
    <source>
        <dbReference type="SAM" id="SignalP"/>
    </source>
</evidence>
<dbReference type="Gene3D" id="2.115.10.20">
    <property type="entry name" value="Glycosyl hydrolase domain, family 43"/>
    <property type="match status" value="1"/>
</dbReference>
<dbReference type="InterPro" id="IPR023296">
    <property type="entry name" value="Glyco_hydro_beta-prop_sf"/>
</dbReference>
<evidence type="ECO:0000313" key="3">
    <source>
        <dbReference type="Proteomes" id="UP001165060"/>
    </source>
</evidence>
<accession>A0ABQ6MK05</accession>
<dbReference type="CDD" id="cd08994">
    <property type="entry name" value="GH43_62_32_68_117_130-like"/>
    <property type="match status" value="1"/>
</dbReference>
<dbReference type="EMBL" id="BRYB01001536">
    <property type="protein sequence ID" value="GMI28004.1"/>
    <property type="molecule type" value="Genomic_DNA"/>
</dbReference>
<proteinExistence type="predicted"/>
<dbReference type="SUPFAM" id="SSF75005">
    <property type="entry name" value="Arabinanase/levansucrase/invertase"/>
    <property type="match status" value="1"/>
</dbReference>
<comment type="caution">
    <text evidence="2">The sequence shown here is derived from an EMBL/GenBank/DDBJ whole genome shotgun (WGS) entry which is preliminary data.</text>
</comment>
<feature type="signal peptide" evidence="1">
    <location>
        <begin position="1"/>
        <end position="25"/>
    </location>
</feature>
<sequence length="380" mass="40872">MPPAPAAALFCIMLLSSALSHGASACSSALDCALSGDCVSGTCACDAAWSGPSCTTLNLVPMAPTQASSGAYRHATQTSWGANVLFSEEDNQYHMFVAEMANNCTLTSWIPNSQVTHATSPTIDGPYKFVSTLFETFHHNPRLTVDPATGDYLLFMIGGDLPSTPDCSGIPDADGEQYDTRIVVSSSPSLLGPWSTPSPPLVPQGSEDAWDYVVTNPSPIILQNGTTLMYYRGTPKYWNSSSAADGVGDELIESVGLAIAPHYLGPYTKPFDAPVLSYMNEDPFAYQDERGFHLLMHGRDDPLNTHVAWSPDGLSWSSGADIASGPDVELTDGTTVAFKNRERPQLFFDPTTNKPTHLFNGVCPTDHYGYAYTMVQEIQT</sequence>
<evidence type="ECO:0000313" key="2">
    <source>
        <dbReference type="EMBL" id="GMI28004.1"/>
    </source>
</evidence>
<evidence type="ECO:0008006" key="4">
    <source>
        <dbReference type="Google" id="ProtNLM"/>
    </source>
</evidence>
<gene>
    <name evidence="2" type="ORF">TeGR_g8808</name>
</gene>
<protein>
    <recommendedName>
        <fullName evidence="4">EGF-like domain-containing protein</fullName>
    </recommendedName>
</protein>
<feature type="chain" id="PRO_5045200343" description="EGF-like domain-containing protein" evidence="1">
    <location>
        <begin position="26"/>
        <end position="380"/>
    </location>
</feature>
<keyword evidence="1" id="KW-0732">Signal</keyword>
<organism evidence="2 3">
    <name type="scientific">Tetraparma gracilis</name>
    <dbReference type="NCBI Taxonomy" id="2962635"/>
    <lineage>
        <taxon>Eukaryota</taxon>
        <taxon>Sar</taxon>
        <taxon>Stramenopiles</taxon>
        <taxon>Ochrophyta</taxon>
        <taxon>Bolidophyceae</taxon>
        <taxon>Parmales</taxon>
        <taxon>Triparmaceae</taxon>
        <taxon>Tetraparma</taxon>
    </lineage>
</organism>
<name>A0ABQ6MK05_9STRA</name>
<reference evidence="2 3" key="1">
    <citation type="journal article" date="2023" name="Commun. Biol.">
        <title>Genome analysis of Parmales, the sister group of diatoms, reveals the evolutionary specialization of diatoms from phago-mixotrophs to photoautotrophs.</title>
        <authorList>
            <person name="Ban H."/>
            <person name="Sato S."/>
            <person name="Yoshikawa S."/>
            <person name="Yamada K."/>
            <person name="Nakamura Y."/>
            <person name="Ichinomiya M."/>
            <person name="Sato N."/>
            <person name="Blanc-Mathieu R."/>
            <person name="Endo H."/>
            <person name="Kuwata A."/>
            <person name="Ogata H."/>
        </authorList>
    </citation>
    <scope>NUCLEOTIDE SEQUENCE [LARGE SCALE GENOMIC DNA]</scope>
</reference>